<evidence type="ECO:0000313" key="3">
    <source>
        <dbReference type="Proteomes" id="UP000198510"/>
    </source>
</evidence>
<feature type="transmembrane region" description="Helical" evidence="1">
    <location>
        <begin position="67"/>
        <end position="89"/>
    </location>
</feature>
<keyword evidence="1" id="KW-0472">Membrane</keyword>
<keyword evidence="1" id="KW-0812">Transmembrane</keyword>
<gene>
    <name evidence="2" type="ORF">SAMN05421823_105215</name>
</gene>
<organism evidence="2 3">
    <name type="scientific">Catalinimonas alkaloidigena</name>
    <dbReference type="NCBI Taxonomy" id="1075417"/>
    <lineage>
        <taxon>Bacteria</taxon>
        <taxon>Pseudomonadati</taxon>
        <taxon>Bacteroidota</taxon>
        <taxon>Cytophagia</taxon>
        <taxon>Cytophagales</taxon>
        <taxon>Catalimonadaceae</taxon>
        <taxon>Catalinimonas</taxon>
    </lineage>
</organism>
<dbReference type="EMBL" id="FNFO01000005">
    <property type="protein sequence ID" value="SDL32957.1"/>
    <property type="molecule type" value="Genomic_DNA"/>
</dbReference>
<keyword evidence="3" id="KW-1185">Reference proteome</keyword>
<dbReference type="Proteomes" id="UP000198510">
    <property type="component" value="Unassembled WGS sequence"/>
</dbReference>
<reference evidence="2 3" key="1">
    <citation type="submission" date="2016-10" db="EMBL/GenBank/DDBJ databases">
        <authorList>
            <person name="de Groot N.N."/>
        </authorList>
    </citation>
    <scope>NUCLEOTIDE SEQUENCE [LARGE SCALE GENOMIC DNA]</scope>
    <source>
        <strain evidence="2 3">DSM 25186</strain>
    </source>
</reference>
<evidence type="ECO:0000256" key="1">
    <source>
        <dbReference type="SAM" id="Phobius"/>
    </source>
</evidence>
<proteinExistence type="predicted"/>
<keyword evidence="1" id="KW-1133">Transmembrane helix</keyword>
<dbReference type="RefSeq" id="WP_089683306.1">
    <property type="nucleotide sequence ID" value="NZ_FNFO01000005.1"/>
</dbReference>
<name>A0A1G9J5Y8_9BACT</name>
<dbReference type="AlphaFoldDB" id="A0A1G9J5Y8"/>
<sequence>MGFASQSQDRFEQNRNLLGKRTTFEAISDRYRRYRRYRRGALHLKKASPQEVDVWRRKMQAVRRDENFKWALVLTGVLLLAGALLWRAFGK</sequence>
<protein>
    <submittedName>
        <fullName evidence="2">Uncharacterized protein</fullName>
    </submittedName>
</protein>
<accession>A0A1G9J5Y8</accession>
<evidence type="ECO:0000313" key="2">
    <source>
        <dbReference type="EMBL" id="SDL32957.1"/>
    </source>
</evidence>